<dbReference type="InterPro" id="IPR012349">
    <property type="entry name" value="Split_barrel_FMN-bd"/>
</dbReference>
<protein>
    <submittedName>
        <fullName evidence="1">Pyridoxamine 5'-phosphate oxidase family protein</fullName>
    </submittedName>
</protein>
<gene>
    <name evidence="1" type="ORF">ACFFH4_01785</name>
</gene>
<sequence>MRVFKDRSRAFDLEEFLRKPLFAHLATVEDDMPKDSPLWFHWEKGCIWMIADPSYDRFSRRVEKHSKCAIGIVDFVHLTGKVLHAGFRGSSTVEPFDQALAKRLLTRYVGSNEENWDPRFKQLNDQNQLVCFFPDTVVIRDQSFTPSNSFNK</sequence>
<accession>A0ABV6NCC2</accession>
<dbReference type="Gene3D" id="2.30.110.10">
    <property type="entry name" value="Electron Transport, Fmn-binding Protein, Chain A"/>
    <property type="match status" value="1"/>
</dbReference>
<comment type="caution">
    <text evidence="1">The sequence shown here is derived from an EMBL/GenBank/DDBJ whole genome shotgun (WGS) entry which is preliminary data.</text>
</comment>
<dbReference type="RefSeq" id="WP_273843201.1">
    <property type="nucleotide sequence ID" value="NZ_JAQQWT010000006.1"/>
</dbReference>
<dbReference type="EMBL" id="JBHLTR010000003">
    <property type="protein sequence ID" value="MFC0557783.1"/>
    <property type="molecule type" value="Genomic_DNA"/>
</dbReference>
<reference evidence="1 2" key="1">
    <citation type="submission" date="2024-09" db="EMBL/GenBank/DDBJ databases">
        <authorList>
            <person name="Sun Q."/>
            <person name="Mori K."/>
        </authorList>
    </citation>
    <scope>NUCLEOTIDE SEQUENCE [LARGE SCALE GENOMIC DNA]</scope>
    <source>
        <strain evidence="1 2">NCAIM B.02301</strain>
    </source>
</reference>
<proteinExistence type="predicted"/>
<keyword evidence="2" id="KW-1185">Reference proteome</keyword>
<evidence type="ECO:0000313" key="1">
    <source>
        <dbReference type="EMBL" id="MFC0557783.1"/>
    </source>
</evidence>
<organism evidence="1 2">
    <name type="scientific">Halalkalibacter alkalisediminis</name>
    <dbReference type="NCBI Taxonomy" id="935616"/>
    <lineage>
        <taxon>Bacteria</taxon>
        <taxon>Bacillati</taxon>
        <taxon>Bacillota</taxon>
        <taxon>Bacilli</taxon>
        <taxon>Bacillales</taxon>
        <taxon>Bacillaceae</taxon>
        <taxon>Halalkalibacter</taxon>
    </lineage>
</organism>
<evidence type="ECO:0000313" key="2">
    <source>
        <dbReference type="Proteomes" id="UP001589833"/>
    </source>
</evidence>
<name>A0ABV6NCC2_9BACI</name>
<dbReference type="Proteomes" id="UP001589833">
    <property type="component" value="Unassembled WGS sequence"/>
</dbReference>
<dbReference type="SUPFAM" id="SSF50475">
    <property type="entry name" value="FMN-binding split barrel"/>
    <property type="match status" value="1"/>
</dbReference>